<proteinExistence type="inferred from homology"/>
<evidence type="ECO:0000256" key="1">
    <source>
        <dbReference type="ARBA" id="ARBA00009913"/>
    </source>
</evidence>
<dbReference type="GO" id="GO:0003677">
    <property type="term" value="F:DNA binding"/>
    <property type="evidence" value="ECO:0007669"/>
    <property type="project" value="UniProtKB-KW"/>
</dbReference>
<keyword evidence="4" id="KW-0238">DNA-binding</keyword>
<dbReference type="SUPFAM" id="SSF53041">
    <property type="entry name" value="Resolvase-like"/>
    <property type="match status" value="1"/>
</dbReference>
<dbReference type="PROSITE" id="PS00397">
    <property type="entry name" value="RECOMBINASES_1"/>
    <property type="match status" value="1"/>
</dbReference>
<name>A0A3D9X9P8_PARVE</name>
<comment type="caution">
    <text evidence="10">The sequence shown here is derived from an EMBL/GenBank/DDBJ whole genome shotgun (WGS) entry which is preliminary data.</text>
</comment>
<dbReference type="EMBL" id="QTUJ01000004">
    <property type="protein sequence ID" value="REF67260.1"/>
    <property type="molecule type" value="Genomic_DNA"/>
</dbReference>
<feature type="active site" description="O-(5'-phospho-DNA)-serine intermediate" evidence="6 7">
    <location>
        <position position="9"/>
    </location>
</feature>
<evidence type="ECO:0000256" key="5">
    <source>
        <dbReference type="ARBA" id="ARBA00023172"/>
    </source>
</evidence>
<dbReference type="InterPro" id="IPR006118">
    <property type="entry name" value="Recombinase_CS"/>
</dbReference>
<evidence type="ECO:0000256" key="8">
    <source>
        <dbReference type="SAM" id="MobiDB-lite"/>
    </source>
</evidence>
<evidence type="ECO:0000256" key="7">
    <source>
        <dbReference type="PROSITE-ProRule" id="PRU10137"/>
    </source>
</evidence>
<dbReference type="InterPro" id="IPR009057">
    <property type="entry name" value="Homeodomain-like_sf"/>
</dbReference>
<dbReference type="Pfam" id="PF00239">
    <property type="entry name" value="Resolvase"/>
    <property type="match status" value="1"/>
</dbReference>
<dbReference type="InterPro" id="IPR036162">
    <property type="entry name" value="Resolvase-like_N_sf"/>
</dbReference>
<reference evidence="10 11" key="1">
    <citation type="submission" date="2018-08" db="EMBL/GenBank/DDBJ databases">
        <title>Genomic Encyclopedia of Archaeal and Bacterial Type Strains, Phase II (KMG-II): from individual species to whole genera.</title>
        <authorList>
            <person name="Goeker M."/>
        </authorList>
    </citation>
    <scope>NUCLEOTIDE SEQUENCE [LARGE SCALE GENOMIC DNA]</scope>
    <source>
        <strain evidence="10 11">DSM 17099</strain>
    </source>
</reference>
<evidence type="ECO:0000256" key="4">
    <source>
        <dbReference type="ARBA" id="ARBA00023125"/>
    </source>
</evidence>
<protein>
    <submittedName>
        <fullName evidence="10">DNA invertase Pin-like site-specific DNA recombinase</fullName>
    </submittedName>
</protein>
<dbReference type="GO" id="GO:0015074">
    <property type="term" value="P:DNA integration"/>
    <property type="evidence" value="ECO:0007669"/>
    <property type="project" value="UniProtKB-KW"/>
</dbReference>
<evidence type="ECO:0000313" key="11">
    <source>
        <dbReference type="Proteomes" id="UP000256941"/>
    </source>
</evidence>
<keyword evidence="3" id="KW-0230">DNA invertase</keyword>
<keyword evidence="5" id="KW-0233">DNA recombination</keyword>
<organism evidence="10 11">
    <name type="scientific">Paracoccus versutus</name>
    <name type="common">Thiobacillus versutus</name>
    <dbReference type="NCBI Taxonomy" id="34007"/>
    <lineage>
        <taxon>Bacteria</taxon>
        <taxon>Pseudomonadati</taxon>
        <taxon>Pseudomonadota</taxon>
        <taxon>Alphaproteobacteria</taxon>
        <taxon>Rhodobacterales</taxon>
        <taxon>Paracoccaceae</taxon>
        <taxon>Paracoccus</taxon>
    </lineage>
</organism>
<dbReference type="Gene3D" id="3.40.50.1390">
    <property type="entry name" value="Resolvase, N-terminal catalytic domain"/>
    <property type="match status" value="1"/>
</dbReference>
<keyword evidence="2" id="KW-0229">DNA integration</keyword>
<evidence type="ECO:0000313" key="10">
    <source>
        <dbReference type="EMBL" id="REF67260.1"/>
    </source>
</evidence>
<dbReference type="InterPro" id="IPR006119">
    <property type="entry name" value="Resolv_N"/>
</dbReference>
<gene>
    <name evidence="10" type="ORF">BDD41_4282</name>
</gene>
<dbReference type="CDD" id="cd03768">
    <property type="entry name" value="SR_ResInv"/>
    <property type="match status" value="1"/>
</dbReference>
<dbReference type="Proteomes" id="UP000256941">
    <property type="component" value="Unassembled WGS sequence"/>
</dbReference>
<feature type="region of interest" description="Disordered" evidence="8">
    <location>
        <begin position="181"/>
        <end position="207"/>
    </location>
</feature>
<evidence type="ECO:0000259" key="9">
    <source>
        <dbReference type="PROSITE" id="PS51736"/>
    </source>
</evidence>
<dbReference type="GO" id="GO:0000150">
    <property type="term" value="F:DNA strand exchange activity"/>
    <property type="evidence" value="ECO:0007669"/>
    <property type="project" value="UniProtKB-KW"/>
</dbReference>
<dbReference type="AlphaFoldDB" id="A0A3D9X9P8"/>
<sequence length="207" mass="22789">MKIGYARVSTEDQRLDLQLTALKRAGCVKVFKDHGLSGSAMARPGLKRMLASLRSGQTLVVWRLDRLGRSLVGLVEIVDELGRRGIDFQSLTEEVNTASPGGRLVFHIMAALAEFERTLISERTKAGMAEAQRRGSHVGRPPILSEQQVAEAIRAVETESIKSIAARYGIHTRTLQRQFRKVQGTDRTAQEAAPPRGIFVPGRLPPP</sequence>
<dbReference type="Gene3D" id="1.10.10.60">
    <property type="entry name" value="Homeodomain-like"/>
    <property type="match status" value="1"/>
</dbReference>
<evidence type="ECO:0000256" key="6">
    <source>
        <dbReference type="PIRSR" id="PIRSR606118-50"/>
    </source>
</evidence>
<dbReference type="FunFam" id="3.40.50.1390:FF:000001">
    <property type="entry name" value="DNA recombinase"/>
    <property type="match status" value="1"/>
</dbReference>
<accession>A0A3D9X9P8</accession>
<comment type="similarity">
    <text evidence="1">Belongs to the site-specific recombinase resolvase family.</text>
</comment>
<dbReference type="RefSeq" id="WP_116222941.1">
    <property type="nucleotide sequence ID" value="NZ_CP038197.1"/>
</dbReference>
<dbReference type="InterPro" id="IPR050639">
    <property type="entry name" value="SSR_resolvase"/>
</dbReference>
<feature type="domain" description="Resolvase/invertase-type recombinase catalytic" evidence="9">
    <location>
        <begin position="1"/>
        <end position="135"/>
    </location>
</feature>
<dbReference type="PROSITE" id="PS51736">
    <property type="entry name" value="RECOMBINASES_3"/>
    <property type="match status" value="1"/>
</dbReference>
<dbReference type="PANTHER" id="PTHR30461">
    <property type="entry name" value="DNA-INVERTASE FROM LAMBDOID PROPHAGE"/>
    <property type="match status" value="1"/>
</dbReference>
<dbReference type="PANTHER" id="PTHR30461:SF2">
    <property type="entry name" value="SERINE RECOMBINASE PINE-RELATED"/>
    <property type="match status" value="1"/>
</dbReference>
<evidence type="ECO:0000256" key="2">
    <source>
        <dbReference type="ARBA" id="ARBA00022908"/>
    </source>
</evidence>
<dbReference type="SMART" id="SM00857">
    <property type="entry name" value="Resolvase"/>
    <property type="match status" value="1"/>
</dbReference>
<evidence type="ECO:0000256" key="3">
    <source>
        <dbReference type="ARBA" id="ARBA00023100"/>
    </source>
</evidence>
<dbReference type="SUPFAM" id="SSF46689">
    <property type="entry name" value="Homeodomain-like"/>
    <property type="match status" value="1"/>
</dbReference>